<dbReference type="EMBL" id="JARXNH020000046">
    <property type="protein sequence ID" value="MEK0247187.1"/>
    <property type="molecule type" value="Genomic_DNA"/>
</dbReference>
<evidence type="ECO:0000313" key="2">
    <source>
        <dbReference type="EMBL" id="MEK0247187.1"/>
    </source>
</evidence>
<organism evidence="2 3">
    <name type="scientific">Raoultella scottii</name>
    <dbReference type="NCBI Taxonomy" id="3040937"/>
    <lineage>
        <taxon>Bacteria</taxon>
        <taxon>Pseudomonadati</taxon>
        <taxon>Pseudomonadota</taxon>
        <taxon>Gammaproteobacteria</taxon>
        <taxon>Enterobacterales</taxon>
        <taxon>Enterobacteriaceae</taxon>
        <taxon>Klebsiella/Raoultella group</taxon>
        <taxon>Raoultella</taxon>
    </lineage>
</organism>
<gene>
    <name evidence="2" type="ORF">QFI66_003465</name>
</gene>
<name>A0ABU8Z1B6_9ENTR</name>
<dbReference type="Proteomes" id="UP001334005">
    <property type="component" value="Unassembled WGS sequence"/>
</dbReference>
<protein>
    <submittedName>
        <fullName evidence="2">Uncharacterized protein</fullName>
    </submittedName>
</protein>
<sequence>MNKFASVERSYPMSGGVYASKKEPSISKQRGGFKPTYYDEARKLVKGDPVDVAELNYIFSDLYSKAAQIEYILTARGK</sequence>
<keyword evidence="3" id="KW-1185">Reference proteome</keyword>
<accession>A0ABU8Z1B6</accession>
<comment type="caution">
    <text evidence="2">The sequence shown here is derived from an EMBL/GenBank/DDBJ whole genome shotgun (WGS) entry which is preliminary data.</text>
</comment>
<dbReference type="RefSeq" id="WP_331833754.1">
    <property type="nucleotide sequence ID" value="NZ_JARXNH020000046.1"/>
</dbReference>
<feature type="region of interest" description="Disordered" evidence="1">
    <location>
        <begin position="1"/>
        <end position="31"/>
    </location>
</feature>
<evidence type="ECO:0000313" key="3">
    <source>
        <dbReference type="Proteomes" id="UP001334005"/>
    </source>
</evidence>
<evidence type="ECO:0000256" key="1">
    <source>
        <dbReference type="SAM" id="MobiDB-lite"/>
    </source>
</evidence>
<proteinExistence type="predicted"/>
<reference evidence="2 3" key="1">
    <citation type="submission" date="2024-03" db="EMBL/GenBank/DDBJ databases">
        <title>Two novel Raoultella species associated with bleeding cankers of broadleaf hosts, Raoultella scottia sp. nov. and Raoultella lignicola sp. nov.</title>
        <authorList>
            <person name="Brady C.L."/>
        </authorList>
    </citation>
    <scope>NUCLEOTIDE SEQUENCE [LARGE SCALE GENOMIC DNA]</scope>
    <source>
        <strain evidence="2 3">BAC 10a-01-01</strain>
    </source>
</reference>